<evidence type="ECO:0008006" key="4">
    <source>
        <dbReference type="Google" id="ProtNLM"/>
    </source>
</evidence>
<keyword evidence="1" id="KW-1133">Transmembrane helix</keyword>
<dbReference type="EMBL" id="JBHMDM010000002">
    <property type="protein sequence ID" value="MFB9376174.1"/>
    <property type="molecule type" value="Genomic_DNA"/>
</dbReference>
<feature type="transmembrane region" description="Helical" evidence="1">
    <location>
        <begin position="6"/>
        <end position="25"/>
    </location>
</feature>
<keyword evidence="3" id="KW-1185">Reference proteome</keyword>
<keyword evidence="1" id="KW-0472">Membrane</keyword>
<dbReference type="RefSeq" id="WP_380134719.1">
    <property type="nucleotide sequence ID" value="NZ_JBHLUI010000002.1"/>
</dbReference>
<sequence length="118" mass="12450">MEPFGTVVLVLVVLAVLGVIAWAAATRSALVRMRDLAVEAGALAEQRRSRLSDLDGRPNRDEPEIRRAITDAEQRLAGDLSFHAAAVRAYDARLSAAPASWVGAVSGLHPLGASADHA</sequence>
<dbReference type="Proteomes" id="UP001589748">
    <property type="component" value="Unassembled WGS sequence"/>
</dbReference>
<protein>
    <recommendedName>
        <fullName evidence="4">LemA protein</fullName>
    </recommendedName>
</protein>
<name>A0ABV5LQ11_9ACTN</name>
<comment type="caution">
    <text evidence="2">The sequence shown here is derived from an EMBL/GenBank/DDBJ whole genome shotgun (WGS) entry which is preliminary data.</text>
</comment>
<organism evidence="2 3">
    <name type="scientific">Kineococcus gynurae</name>
    <dbReference type="NCBI Taxonomy" id="452979"/>
    <lineage>
        <taxon>Bacteria</taxon>
        <taxon>Bacillati</taxon>
        <taxon>Actinomycetota</taxon>
        <taxon>Actinomycetes</taxon>
        <taxon>Kineosporiales</taxon>
        <taxon>Kineosporiaceae</taxon>
        <taxon>Kineococcus</taxon>
    </lineage>
</organism>
<proteinExistence type="predicted"/>
<gene>
    <name evidence="2" type="ORF">ACFFVI_04250</name>
</gene>
<reference evidence="2 3" key="1">
    <citation type="submission" date="2024-09" db="EMBL/GenBank/DDBJ databases">
        <authorList>
            <person name="Sun Q."/>
            <person name="Mori K."/>
        </authorList>
    </citation>
    <scope>NUCLEOTIDE SEQUENCE [LARGE SCALE GENOMIC DNA]</scope>
    <source>
        <strain evidence="2 3">TISTR 1856</strain>
    </source>
</reference>
<accession>A0ABV5LQ11</accession>
<evidence type="ECO:0000256" key="1">
    <source>
        <dbReference type="SAM" id="Phobius"/>
    </source>
</evidence>
<keyword evidence="1" id="KW-0812">Transmembrane</keyword>
<evidence type="ECO:0000313" key="3">
    <source>
        <dbReference type="Proteomes" id="UP001589748"/>
    </source>
</evidence>
<evidence type="ECO:0000313" key="2">
    <source>
        <dbReference type="EMBL" id="MFB9376174.1"/>
    </source>
</evidence>